<comment type="function">
    <text evidence="1">Multidrug efflux pump.</text>
</comment>
<keyword evidence="9 13" id="KW-1133">Transmembrane helix</keyword>
<feature type="transmembrane region" description="Helical" evidence="13">
    <location>
        <begin position="359"/>
        <end position="376"/>
    </location>
</feature>
<dbReference type="RefSeq" id="WP_017745773.1">
    <property type="nucleotide sequence ID" value="NZ_KQ976354.1"/>
</dbReference>
<evidence type="ECO:0000256" key="5">
    <source>
        <dbReference type="ARBA" id="ARBA00022448"/>
    </source>
</evidence>
<dbReference type="GO" id="GO:0005886">
    <property type="term" value="C:plasma membrane"/>
    <property type="evidence" value="ECO:0007669"/>
    <property type="project" value="UniProtKB-SubCell"/>
</dbReference>
<evidence type="ECO:0000256" key="10">
    <source>
        <dbReference type="ARBA" id="ARBA00023065"/>
    </source>
</evidence>
<evidence type="ECO:0000313" key="15">
    <source>
        <dbReference type="Proteomes" id="UP000076925"/>
    </source>
</evidence>
<evidence type="ECO:0000256" key="12">
    <source>
        <dbReference type="ARBA" id="ARBA00031636"/>
    </source>
</evidence>
<evidence type="ECO:0000256" key="7">
    <source>
        <dbReference type="ARBA" id="ARBA00022475"/>
    </source>
</evidence>
<gene>
    <name evidence="14" type="ORF">WA1_36120</name>
</gene>
<reference evidence="14 15" key="1">
    <citation type="journal article" date="2013" name="Genome Biol. Evol.">
        <title>Genomes of Stigonematalean cyanobacteria (subsection V) and the evolution of oxygenic photosynthesis from prokaryotes to plastids.</title>
        <authorList>
            <person name="Dagan T."/>
            <person name="Roettger M."/>
            <person name="Stucken K."/>
            <person name="Landan G."/>
            <person name="Koch R."/>
            <person name="Major P."/>
            <person name="Gould S.B."/>
            <person name="Goremykin V.V."/>
            <person name="Rippka R."/>
            <person name="Tandeau de Marsac N."/>
            <person name="Gugger M."/>
            <person name="Lockhart P.J."/>
            <person name="Allen J.F."/>
            <person name="Brune I."/>
            <person name="Maus I."/>
            <person name="Puhler A."/>
            <person name="Martin W.F."/>
        </authorList>
    </citation>
    <scope>NUCLEOTIDE SEQUENCE [LARGE SCALE GENOMIC DNA]</scope>
    <source>
        <strain evidence="14 15">PCC 7110</strain>
    </source>
</reference>
<evidence type="ECO:0000256" key="13">
    <source>
        <dbReference type="SAM" id="Phobius"/>
    </source>
</evidence>
<dbReference type="OrthoDB" id="9780160at2"/>
<dbReference type="EMBL" id="ANNX02000040">
    <property type="protein sequence ID" value="KYC38610.1"/>
    <property type="molecule type" value="Genomic_DNA"/>
</dbReference>
<keyword evidence="15" id="KW-1185">Reference proteome</keyword>
<keyword evidence="6" id="KW-0050">Antiport</keyword>
<evidence type="ECO:0000256" key="1">
    <source>
        <dbReference type="ARBA" id="ARBA00003408"/>
    </source>
</evidence>
<protein>
    <recommendedName>
        <fullName evidence="4">Probable multidrug resistance protein NorM</fullName>
    </recommendedName>
    <alternativeName>
        <fullName evidence="12">Multidrug-efflux transporter</fullName>
    </alternativeName>
</protein>
<keyword evidence="7" id="KW-1003">Cell membrane</keyword>
<proteinExistence type="inferred from homology"/>
<dbReference type="InterPro" id="IPR048279">
    <property type="entry name" value="MdtK-like"/>
</dbReference>
<evidence type="ECO:0000256" key="4">
    <source>
        <dbReference type="ARBA" id="ARBA00020268"/>
    </source>
</evidence>
<dbReference type="AlphaFoldDB" id="A0A139X1S2"/>
<feature type="transmembrane region" description="Helical" evidence="13">
    <location>
        <begin position="275"/>
        <end position="299"/>
    </location>
</feature>
<dbReference type="PANTHER" id="PTHR43298">
    <property type="entry name" value="MULTIDRUG RESISTANCE PROTEIN NORM-RELATED"/>
    <property type="match status" value="1"/>
</dbReference>
<keyword evidence="8 13" id="KW-0812">Transmembrane</keyword>
<comment type="caution">
    <text evidence="14">The sequence shown here is derived from an EMBL/GenBank/DDBJ whole genome shotgun (WGS) entry which is preliminary data.</text>
</comment>
<dbReference type="PANTHER" id="PTHR43298:SF2">
    <property type="entry name" value="FMN_FAD EXPORTER YEEO-RELATED"/>
    <property type="match status" value="1"/>
</dbReference>
<keyword evidence="10" id="KW-0406">Ion transport</keyword>
<evidence type="ECO:0000313" key="14">
    <source>
        <dbReference type="EMBL" id="KYC38610.1"/>
    </source>
</evidence>
<feature type="transmembrane region" description="Helical" evidence="13">
    <location>
        <begin position="236"/>
        <end position="255"/>
    </location>
</feature>
<accession>A0A139X1S2</accession>
<dbReference type="GO" id="GO:0042910">
    <property type="term" value="F:xenobiotic transmembrane transporter activity"/>
    <property type="evidence" value="ECO:0007669"/>
    <property type="project" value="InterPro"/>
</dbReference>
<evidence type="ECO:0000256" key="2">
    <source>
        <dbReference type="ARBA" id="ARBA00004651"/>
    </source>
</evidence>
<dbReference type="CDD" id="cd13131">
    <property type="entry name" value="MATE_NorM_like"/>
    <property type="match status" value="1"/>
</dbReference>
<dbReference type="GO" id="GO:0006811">
    <property type="term" value="P:monoatomic ion transport"/>
    <property type="evidence" value="ECO:0007669"/>
    <property type="project" value="UniProtKB-KW"/>
</dbReference>
<sequence>MVSFERSKVFLEAQACLKLAIPLAAAQLSEISTSFTDTVMMGLLGSKTLAAGALGSTTYIALLWTSSGMVSAVGVLTAIAFGAGQLQHVRNIAYQGLWLAVPLSIPIMLLLWNMAPILLHLGQQESTVLLTQSYLRAIVWGFPALIGFSVLKNLVSALNRPQLIMVIMVTGVVVNAVANYILMFGKLGLPALGLAGIGWASTLTLWGQFIAGMSLIGIDKELRTYQLFGHWYHFDALAFIEIIKVGLPTAIVFAVEISQNTFVAYLMGYLGTIPLAAHQIAIQTVGIVFMVPLGISYATTMRVGQKLGENDPKGVRQAGFVGMALGAIFVSIVALIFCLFPDSIVAIYLNTKNPDNAEVVRLAITLLGLTVAYQIFDGMQVIAGGALRGLKDTRVPLLIGLFAYWLIGLGSGYLMGIYLHWGSTGLWFGLVLGLLSAAVSLTWRFYCKTTALLESRAIAIQEN</sequence>
<name>A0A139X1S2_9CYAN</name>
<keyword evidence="11 13" id="KW-0472">Membrane</keyword>
<keyword evidence="5" id="KW-0813">Transport</keyword>
<dbReference type="InterPro" id="IPR050222">
    <property type="entry name" value="MATE_MdtK"/>
</dbReference>
<evidence type="ECO:0000256" key="8">
    <source>
        <dbReference type="ARBA" id="ARBA00022692"/>
    </source>
</evidence>
<feature type="transmembrane region" description="Helical" evidence="13">
    <location>
        <begin position="134"/>
        <end position="151"/>
    </location>
</feature>
<evidence type="ECO:0000256" key="6">
    <source>
        <dbReference type="ARBA" id="ARBA00022449"/>
    </source>
</evidence>
<dbReference type="Pfam" id="PF01554">
    <property type="entry name" value="MatE"/>
    <property type="match status" value="2"/>
</dbReference>
<feature type="transmembrane region" description="Helical" evidence="13">
    <location>
        <begin position="320"/>
        <end position="347"/>
    </location>
</feature>
<evidence type="ECO:0000256" key="9">
    <source>
        <dbReference type="ARBA" id="ARBA00022989"/>
    </source>
</evidence>
<dbReference type="PIRSF" id="PIRSF006603">
    <property type="entry name" value="DinF"/>
    <property type="match status" value="1"/>
</dbReference>
<dbReference type="Proteomes" id="UP000076925">
    <property type="component" value="Unassembled WGS sequence"/>
</dbReference>
<dbReference type="NCBIfam" id="TIGR00797">
    <property type="entry name" value="matE"/>
    <property type="match status" value="1"/>
</dbReference>
<comment type="subcellular location">
    <subcellularLocation>
        <location evidence="2">Cell membrane</location>
        <topology evidence="2">Multi-pass membrane protein</topology>
    </subcellularLocation>
</comment>
<dbReference type="GO" id="GO:0015297">
    <property type="term" value="F:antiporter activity"/>
    <property type="evidence" value="ECO:0007669"/>
    <property type="project" value="UniProtKB-KW"/>
</dbReference>
<feature type="transmembrane region" description="Helical" evidence="13">
    <location>
        <begin position="425"/>
        <end position="446"/>
    </location>
</feature>
<feature type="transmembrane region" description="Helical" evidence="13">
    <location>
        <begin position="59"/>
        <end position="84"/>
    </location>
</feature>
<feature type="transmembrane region" description="Helical" evidence="13">
    <location>
        <begin position="191"/>
        <end position="216"/>
    </location>
</feature>
<feature type="transmembrane region" description="Helical" evidence="13">
    <location>
        <begin position="163"/>
        <end position="185"/>
    </location>
</feature>
<dbReference type="InterPro" id="IPR002528">
    <property type="entry name" value="MATE_fam"/>
</dbReference>
<evidence type="ECO:0000256" key="3">
    <source>
        <dbReference type="ARBA" id="ARBA00010199"/>
    </source>
</evidence>
<organism evidence="14 15">
    <name type="scientific">Scytonema hofmannii PCC 7110</name>
    <dbReference type="NCBI Taxonomy" id="128403"/>
    <lineage>
        <taxon>Bacteria</taxon>
        <taxon>Bacillati</taxon>
        <taxon>Cyanobacteriota</taxon>
        <taxon>Cyanophyceae</taxon>
        <taxon>Nostocales</taxon>
        <taxon>Scytonemataceae</taxon>
        <taxon>Scytonema</taxon>
    </lineage>
</organism>
<feature type="transmembrane region" description="Helical" evidence="13">
    <location>
        <begin position="96"/>
        <end position="114"/>
    </location>
</feature>
<feature type="transmembrane region" description="Helical" evidence="13">
    <location>
        <begin position="397"/>
        <end position="419"/>
    </location>
</feature>
<comment type="similarity">
    <text evidence="3">Belongs to the multi antimicrobial extrusion (MATE) (TC 2.A.66.1) family.</text>
</comment>
<evidence type="ECO:0000256" key="11">
    <source>
        <dbReference type="ARBA" id="ARBA00023136"/>
    </source>
</evidence>
<dbReference type="STRING" id="128403.WA1_36120"/>